<dbReference type="InterPro" id="IPR039422">
    <property type="entry name" value="MarR/SlyA-like"/>
</dbReference>
<accession>A0A7Y9RS29</accession>
<evidence type="ECO:0000313" key="3">
    <source>
        <dbReference type="Proteomes" id="UP000544110"/>
    </source>
</evidence>
<sequence>MSEPRWLDEEEMAAWLPLIRLVYLLPQTLDRQLRAEAGVSHAYYQVLAVLSAAPGGELTMGELARRTVTSPSRLSHAVGSLEQRGWVERHPDADDRRVQHAALTDAGRAELTRVAPTHVAHVRQRVFDRLTADQVTQLRDIATHLVTGLDE</sequence>
<feature type="domain" description="HTH marR-type" evidence="1">
    <location>
        <begin position="15"/>
        <end position="147"/>
    </location>
</feature>
<comment type="caution">
    <text evidence="2">The sequence shown here is derived from an EMBL/GenBank/DDBJ whole genome shotgun (WGS) entry which is preliminary data.</text>
</comment>
<reference evidence="2 3" key="1">
    <citation type="submission" date="2020-07" db="EMBL/GenBank/DDBJ databases">
        <title>Sequencing the genomes of 1000 actinobacteria strains.</title>
        <authorList>
            <person name="Klenk H.-P."/>
        </authorList>
    </citation>
    <scope>NUCLEOTIDE SEQUENCE [LARGE SCALE GENOMIC DNA]</scope>
    <source>
        <strain evidence="2 3">DSM 24552</strain>
    </source>
</reference>
<dbReference type="EMBL" id="JACCAC010000001">
    <property type="protein sequence ID" value="NYG53913.1"/>
    <property type="molecule type" value="Genomic_DNA"/>
</dbReference>
<protein>
    <submittedName>
        <fullName evidence="2">DNA-binding MarR family transcriptional regulator</fullName>
    </submittedName>
</protein>
<dbReference type="InterPro" id="IPR000835">
    <property type="entry name" value="HTH_MarR-typ"/>
</dbReference>
<dbReference type="SUPFAM" id="SSF46785">
    <property type="entry name" value="Winged helix' DNA-binding domain"/>
    <property type="match status" value="1"/>
</dbReference>
<dbReference type="PANTHER" id="PTHR33164:SF99">
    <property type="entry name" value="MARR FAMILY REGULATORY PROTEIN"/>
    <property type="match status" value="1"/>
</dbReference>
<proteinExistence type="predicted"/>
<keyword evidence="2" id="KW-0238">DNA-binding</keyword>
<dbReference type="Gene3D" id="1.10.10.10">
    <property type="entry name" value="Winged helix-like DNA-binding domain superfamily/Winged helix DNA-binding domain"/>
    <property type="match status" value="1"/>
</dbReference>
<gene>
    <name evidence="2" type="ORF">BJ989_000217</name>
</gene>
<dbReference type="RefSeq" id="WP_343048978.1">
    <property type="nucleotide sequence ID" value="NZ_JACCAC010000001.1"/>
</dbReference>
<keyword evidence="3" id="KW-1185">Reference proteome</keyword>
<dbReference type="InterPro" id="IPR036390">
    <property type="entry name" value="WH_DNA-bd_sf"/>
</dbReference>
<dbReference type="Proteomes" id="UP000544110">
    <property type="component" value="Unassembled WGS sequence"/>
</dbReference>
<dbReference type="SMART" id="SM00347">
    <property type="entry name" value="HTH_MARR"/>
    <property type="match status" value="1"/>
</dbReference>
<dbReference type="Pfam" id="PF12802">
    <property type="entry name" value="MarR_2"/>
    <property type="match status" value="1"/>
</dbReference>
<name>A0A7Y9RS29_9ACTN</name>
<dbReference type="GO" id="GO:0006950">
    <property type="term" value="P:response to stress"/>
    <property type="evidence" value="ECO:0007669"/>
    <property type="project" value="TreeGrafter"/>
</dbReference>
<evidence type="ECO:0000313" key="2">
    <source>
        <dbReference type="EMBL" id="NYG53913.1"/>
    </source>
</evidence>
<evidence type="ECO:0000259" key="1">
    <source>
        <dbReference type="PROSITE" id="PS50995"/>
    </source>
</evidence>
<dbReference type="GO" id="GO:0003700">
    <property type="term" value="F:DNA-binding transcription factor activity"/>
    <property type="evidence" value="ECO:0007669"/>
    <property type="project" value="InterPro"/>
</dbReference>
<dbReference type="InterPro" id="IPR036388">
    <property type="entry name" value="WH-like_DNA-bd_sf"/>
</dbReference>
<dbReference type="PANTHER" id="PTHR33164">
    <property type="entry name" value="TRANSCRIPTIONAL REGULATOR, MARR FAMILY"/>
    <property type="match status" value="1"/>
</dbReference>
<dbReference type="AlphaFoldDB" id="A0A7Y9RS29"/>
<dbReference type="PRINTS" id="PR00598">
    <property type="entry name" value="HTHMARR"/>
</dbReference>
<dbReference type="GO" id="GO:0003677">
    <property type="term" value="F:DNA binding"/>
    <property type="evidence" value="ECO:0007669"/>
    <property type="project" value="UniProtKB-KW"/>
</dbReference>
<organism evidence="2 3">
    <name type="scientific">Nocardioides perillae</name>
    <dbReference type="NCBI Taxonomy" id="1119534"/>
    <lineage>
        <taxon>Bacteria</taxon>
        <taxon>Bacillati</taxon>
        <taxon>Actinomycetota</taxon>
        <taxon>Actinomycetes</taxon>
        <taxon>Propionibacteriales</taxon>
        <taxon>Nocardioidaceae</taxon>
        <taxon>Nocardioides</taxon>
    </lineage>
</organism>
<dbReference type="PROSITE" id="PS50995">
    <property type="entry name" value="HTH_MARR_2"/>
    <property type="match status" value="1"/>
</dbReference>